<keyword evidence="2" id="KW-1185">Reference proteome</keyword>
<gene>
    <name evidence="1" type="ORF">H6G74_30515</name>
</gene>
<comment type="caution">
    <text evidence="1">The sequence shown here is derived from an EMBL/GenBank/DDBJ whole genome shotgun (WGS) entry which is preliminary data.</text>
</comment>
<name>A0ABR8G5U5_9NOSO</name>
<evidence type="ECO:0000313" key="2">
    <source>
        <dbReference type="Proteomes" id="UP000603457"/>
    </source>
</evidence>
<dbReference type="RefSeq" id="WP_190971230.1">
    <property type="nucleotide sequence ID" value="NZ_JACJTB010000085.1"/>
</dbReference>
<accession>A0ABR8G5U5</accession>
<protein>
    <submittedName>
        <fullName evidence="1">Uncharacterized protein</fullName>
    </submittedName>
</protein>
<reference evidence="1 2" key="1">
    <citation type="journal article" date="2020" name="ISME J.">
        <title>Comparative genomics reveals insights into cyanobacterial evolution and habitat adaptation.</title>
        <authorList>
            <person name="Chen M.Y."/>
            <person name="Teng W.K."/>
            <person name="Zhao L."/>
            <person name="Hu C.X."/>
            <person name="Zhou Y.K."/>
            <person name="Han B.P."/>
            <person name="Song L.R."/>
            <person name="Shu W.S."/>
        </authorList>
    </citation>
    <scope>NUCLEOTIDE SEQUENCE [LARGE SCALE GENOMIC DNA]</scope>
    <source>
        <strain evidence="1 2">FACHB-130</strain>
    </source>
</reference>
<organism evidence="1 2">
    <name type="scientific">Nostoc spongiaeforme FACHB-130</name>
    <dbReference type="NCBI Taxonomy" id="1357510"/>
    <lineage>
        <taxon>Bacteria</taxon>
        <taxon>Bacillati</taxon>
        <taxon>Cyanobacteriota</taxon>
        <taxon>Cyanophyceae</taxon>
        <taxon>Nostocales</taxon>
        <taxon>Nostocaceae</taxon>
        <taxon>Nostoc</taxon>
    </lineage>
</organism>
<dbReference type="EMBL" id="JACJTB010000085">
    <property type="protein sequence ID" value="MBD2598598.1"/>
    <property type="molecule type" value="Genomic_DNA"/>
</dbReference>
<evidence type="ECO:0000313" key="1">
    <source>
        <dbReference type="EMBL" id="MBD2598598.1"/>
    </source>
</evidence>
<dbReference type="Proteomes" id="UP000603457">
    <property type="component" value="Unassembled WGS sequence"/>
</dbReference>
<sequence length="52" mass="6233">MNHIYDEVDSDSENWATELGKLYVLRYGYPSDIDTFWGIESSLIYYFKKTEE</sequence>
<proteinExistence type="predicted"/>